<evidence type="ECO:0000259" key="2">
    <source>
        <dbReference type="Pfam" id="PF13460"/>
    </source>
</evidence>
<accession>A0ABR4P548</accession>
<dbReference type="PANTHER" id="PTHR15020">
    <property type="entry name" value="FLAVIN REDUCTASE-RELATED"/>
    <property type="match status" value="1"/>
</dbReference>
<dbReference type="InterPro" id="IPR036291">
    <property type="entry name" value="NAD(P)-bd_dom_sf"/>
</dbReference>
<dbReference type="PANTHER" id="PTHR15020:SF50">
    <property type="entry name" value="UPF0659 PROTEIN YMR090W"/>
    <property type="match status" value="1"/>
</dbReference>
<dbReference type="Gene3D" id="3.40.50.720">
    <property type="entry name" value="NAD(P)-binding Rossmann-like Domain"/>
    <property type="match status" value="1"/>
</dbReference>
<organism evidence="3 4">
    <name type="scientific">Phlyctema vagabunda</name>
    <dbReference type="NCBI Taxonomy" id="108571"/>
    <lineage>
        <taxon>Eukaryota</taxon>
        <taxon>Fungi</taxon>
        <taxon>Dikarya</taxon>
        <taxon>Ascomycota</taxon>
        <taxon>Pezizomycotina</taxon>
        <taxon>Leotiomycetes</taxon>
        <taxon>Helotiales</taxon>
        <taxon>Dermateaceae</taxon>
        <taxon>Phlyctema</taxon>
    </lineage>
</organism>
<keyword evidence="4" id="KW-1185">Reference proteome</keyword>
<dbReference type="SUPFAM" id="SSF51735">
    <property type="entry name" value="NAD(P)-binding Rossmann-fold domains"/>
    <property type="match status" value="1"/>
</dbReference>
<reference evidence="3 4" key="1">
    <citation type="submission" date="2024-06" db="EMBL/GenBank/DDBJ databases">
        <title>Complete genome of Phlyctema vagabunda strain 19-DSS-EL-015.</title>
        <authorList>
            <person name="Fiorenzani C."/>
        </authorList>
    </citation>
    <scope>NUCLEOTIDE SEQUENCE [LARGE SCALE GENOMIC DNA]</scope>
    <source>
        <strain evidence="3 4">19-DSS-EL-015</strain>
    </source>
</reference>
<evidence type="ECO:0000313" key="3">
    <source>
        <dbReference type="EMBL" id="KAL3418420.1"/>
    </source>
</evidence>
<comment type="similarity">
    <text evidence="1">Belongs to the avfA family.</text>
</comment>
<sequence length="258" mass="28134">MSKFAILGATGATGQQIVRCLLQSPDNSLHLYVRSRSKLLKIFPGIQDNDSVHIFEGSMNDIELVASCIASTKAVFSVLASNDNTPGMTIARDSAATILSAFRAINEKDRSAKLPRVVVLSSASVNAVMYQNEPWYIHFIVYRAFWHVYKDLENAERLYAEASADGTLALDVRFIHPGALIVGDRSGKVNLSKDKNSAIVTYGDLALGMVQAGENSNLEANNLGITVAGNQLSMPPGLPLIVLQGLLWTYLPWLHQIF</sequence>
<evidence type="ECO:0000313" key="4">
    <source>
        <dbReference type="Proteomes" id="UP001629113"/>
    </source>
</evidence>
<proteinExistence type="inferred from homology"/>
<name>A0ABR4P548_9HELO</name>
<evidence type="ECO:0000256" key="1">
    <source>
        <dbReference type="ARBA" id="ARBA00038376"/>
    </source>
</evidence>
<keyword evidence="3" id="KW-0560">Oxidoreductase</keyword>
<keyword evidence="3" id="KW-0503">Monooxygenase</keyword>
<comment type="caution">
    <text evidence="3">The sequence shown here is derived from an EMBL/GenBank/DDBJ whole genome shotgun (WGS) entry which is preliminary data.</text>
</comment>
<dbReference type="GO" id="GO:0004497">
    <property type="term" value="F:monooxygenase activity"/>
    <property type="evidence" value="ECO:0007669"/>
    <property type="project" value="UniProtKB-KW"/>
</dbReference>
<protein>
    <submittedName>
        <fullName evidence="3">Afli avfa cytochrome p450 monooxygenase</fullName>
    </submittedName>
</protein>
<dbReference type="Pfam" id="PF13460">
    <property type="entry name" value="NAD_binding_10"/>
    <property type="match status" value="1"/>
</dbReference>
<dbReference type="InterPro" id="IPR016040">
    <property type="entry name" value="NAD(P)-bd_dom"/>
</dbReference>
<gene>
    <name evidence="3" type="ORF">PVAG01_10136</name>
</gene>
<dbReference type="EMBL" id="JBFCZG010000009">
    <property type="protein sequence ID" value="KAL3418420.1"/>
    <property type="molecule type" value="Genomic_DNA"/>
</dbReference>
<dbReference type="Proteomes" id="UP001629113">
    <property type="component" value="Unassembled WGS sequence"/>
</dbReference>
<feature type="domain" description="NAD(P)-binding" evidence="2">
    <location>
        <begin position="8"/>
        <end position="210"/>
    </location>
</feature>